<evidence type="ECO:0000313" key="3">
    <source>
        <dbReference type="EMBL" id="EPJ37177.1"/>
    </source>
</evidence>
<keyword evidence="4" id="KW-1185">Reference proteome</keyword>
<dbReference type="HOGENOM" id="CLU_460710_0_0_11"/>
<organism evidence="3 4">
    <name type="scientific">Streptomyces afghaniensis 772</name>
    <dbReference type="NCBI Taxonomy" id="1283301"/>
    <lineage>
        <taxon>Bacteria</taxon>
        <taxon>Bacillati</taxon>
        <taxon>Actinomycetota</taxon>
        <taxon>Actinomycetes</taxon>
        <taxon>Kitasatosporales</taxon>
        <taxon>Streptomycetaceae</taxon>
        <taxon>Streptomyces</taxon>
    </lineage>
</organism>
<reference evidence="3 4" key="1">
    <citation type="submission" date="2013-02" db="EMBL/GenBank/DDBJ databases">
        <title>Draft Genome Sequence of Streptomyces afghaniensis, Which Produces Compounds of the Julimycin B-Complex.</title>
        <authorList>
            <person name="Gruening B.A."/>
            <person name="Praeg A."/>
            <person name="Erxleben A."/>
            <person name="Guenther S."/>
            <person name="Fiedler H.-P."/>
            <person name="Goodfellow M."/>
            <person name="Mueller M."/>
        </authorList>
    </citation>
    <scope>NUCLEOTIDE SEQUENCE [LARGE SCALE GENOMIC DNA]</scope>
    <source>
        <strain evidence="3 4">772</strain>
    </source>
</reference>
<comment type="caution">
    <text evidence="3">The sequence shown here is derived from an EMBL/GenBank/DDBJ whole genome shotgun (WGS) entry which is preliminary data.</text>
</comment>
<dbReference type="EMBL" id="AOPY01001519">
    <property type="protein sequence ID" value="EPJ37177.1"/>
    <property type="molecule type" value="Genomic_DNA"/>
</dbReference>
<accession>S4MU54</accession>
<gene>
    <name evidence="3" type="ORF">STAFG_5784</name>
</gene>
<sequence length="592" mass="65582">MEPRFRQDFGDVRVHSDPDTHRLADRLQARAFTSGVHIYLGDGESEHDHWLMAHELTHVVQQREGAAADIVRRAPEPDTVEIERLLSYGLLDWAITDDDAVRALNLVKALPRFQQAAFFAKPVLAQRLRDNLPKNRVPEWEALTAEAAGLRAPAAIEEDIDLKLSYSLVDWAVSPQEAVEVLELLKTLSTPRLATTLYAIDYDRLMAALPAGRKLELAQLRERALGVGGARQTEEEEHPGTFLRAITFRSDHGMLTDNETDWTSRGQPYGEPEWSTDRGKAVSRPISQTRGTRVTAELGMNVLPVTAPPAPVRLTGRSTEPSLNFEYSGSLRGGPNQTLLLTSAAALPDTVTALEDRKIVWSVDWRGWRHEVARSKHTVYVTAGTPLAPDEVTHKRMSTAVAVVGAVAGSVGLDPHLLVAGLMRRWSRYNLDVPLGNPWELAEDERGGQCIAITNLVQALLWTVGSPGTAVSVVVWARPGNARVPVESPWPHGGLRTVGRHPKHPTWIPGLVDAHGCPNSFEAALRFDHGGVRRYYPGGVRAIRGFTTPEDVLFVFSCFAWLTPVEHKLWVVEAIETTYPRGWCQRGPMRCQ</sequence>
<evidence type="ECO:0000259" key="2">
    <source>
        <dbReference type="Pfam" id="PF13699"/>
    </source>
</evidence>
<feature type="region of interest" description="Disordered" evidence="1">
    <location>
        <begin position="257"/>
        <end position="285"/>
    </location>
</feature>
<proteinExistence type="predicted"/>
<name>S4MU54_9ACTN</name>
<dbReference type="InterPro" id="IPR025295">
    <property type="entry name" value="eCIS_core_dom"/>
</dbReference>
<dbReference type="Pfam" id="PF13699">
    <property type="entry name" value="eCIS_core"/>
    <property type="match status" value="1"/>
</dbReference>
<dbReference type="PATRIC" id="fig|1283301.3.peg.5749"/>
<feature type="domain" description="eCIS core" evidence="2">
    <location>
        <begin position="1"/>
        <end position="65"/>
    </location>
</feature>
<protein>
    <recommendedName>
        <fullName evidence="2">eCIS core domain-containing protein</fullName>
    </recommendedName>
</protein>
<evidence type="ECO:0000313" key="4">
    <source>
        <dbReference type="Proteomes" id="UP000015001"/>
    </source>
</evidence>
<dbReference type="Proteomes" id="UP000015001">
    <property type="component" value="Unassembled WGS sequence"/>
</dbReference>
<evidence type="ECO:0000256" key="1">
    <source>
        <dbReference type="SAM" id="MobiDB-lite"/>
    </source>
</evidence>
<dbReference type="AlphaFoldDB" id="S4MU54"/>